<evidence type="ECO:0000256" key="2">
    <source>
        <dbReference type="ARBA" id="ARBA00004141"/>
    </source>
</evidence>
<dbReference type="InterPro" id="IPR004358">
    <property type="entry name" value="Sig_transdc_His_kin-like_C"/>
</dbReference>
<reference evidence="15 16" key="1">
    <citation type="submission" date="2017-10" db="EMBL/GenBank/DDBJ databases">
        <title>Comparative genomics between pathogenic Norcardia.</title>
        <authorList>
            <person name="Zeng L."/>
        </authorList>
    </citation>
    <scope>NUCLEOTIDE SEQUENCE [LARGE SCALE GENOMIC DNA]</scope>
    <source>
        <strain evidence="15 16">NC_YFY_NT001</strain>
    </source>
</reference>
<comment type="catalytic activity">
    <reaction evidence="1">
        <text>ATP + protein L-histidine = ADP + protein N-phospho-L-histidine.</text>
        <dbReference type="EC" id="2.7.13.3"/>
    </reaction>
</comment>
<evidence type="ECO:0000256" key="6">
    <source>
        <dbReference type="ARBA" id="ARBA00022679"/>
    </source>
</evidence>
<keyword evidence="9 15" id="KW-0418">Kinase</keyword>
<comment type="subcellular location">
    <subcellularLocation>
        <location evidence="3">Cell membrane</location>
    </subcellularLocation>
    <subcellularLocation>
        <location evidence="2">Membrane</location>
        <topology evidence="2">Multi-pass membrane protein</topology>
    </subcellularLocation>
</comment>
<protein>
    <recommendedName>
        <fullName evidence="4">histidine kinase</fullName>
        <ecNumber evidence="4">2.7.13.3</ecNumber>
    </recommendedName>
</protein>
<evidence type="ECO:0000256" key="4">
    <source>
        <dbReference type="ARBA" id="ARBA00012438"/>
    </source>
</evidence>
<sequence>MTGDPRPAVARLRRTRRLLTALFTALTAICLVAMGIFAATIDGRSRHRALDDRIDRVATGLERELFWNDDGSVDLAALRDDDLAQGTVAVAVLTRDKTGQWHEQFGHRRQQLPPVPALAGFAADAAAAENRITRTVTDMRGKAMRATADPIWNPEAAIGAVIVAAADPAPSTADHRNLVLSLELGGAALIVLAGLAGHLLSGVSMRSAVRLLDDQERFLADAAHELRTPLATLRLHATAGLREPDHATAALTDVRRLADRMGRLVTGLLARARTQTGVAALDTMQLRLDQLVEGVVAECGDADVRLTTEPAVVQADPDLLTLAVRNLVDNALVHGGGPVEVTVAAGRVTVRDHGPGLKPELPDPFIHGTTGSPVGHGIGLSIVRWVAQIHSGTATLEPAEGGGTLAVLTLPIPAKSVPG</sequence>
<keyword evidence="8" id="KW-0547">Nucleotide-binding</keyword>
<dbReference type="InterPro" id="IPR005467">
    <property type="entry name" value="His_kinase_dom"/>
</dbReference>
<dbReference type="SUPFAM" id="SSF55874">
    <property type="entry name" value="ATPase domain of HSP90 chaperone/DNA topoisomerase II/histidine kinase"/>
    <property type="match status" value="1"/>
</dbReference>
<evidence type="ECO:0000256" key="12">
    <source>
        <dbReference type="ARBA" id="ARBA00023012"/>
    </source>
</evidence>
<dbReference type="PRINTS" id="PR00344">
    <property type="entry name" value="BCTRLSENSOR"/>
</dbReference>
<dbReference type="GO" id="GO:0005886">
    <property type="term" value="C:plasma membrane"/>
    <property type="evidence" value="ECO:0007669"/>
    <property type="project" value="UniProtKB-SubCell"/>
</dbReference>
<dbReference type="EMBL" id="CP023778">
    <property type="protein sequence ID" value="ATL66984.1"/>
    <property type="molecule type" value="Genomic_DNA"/>
</dbReference>
<dbReference type="InterPro" id="IPR036097">
    <property type="entry name" value="HisK_dim/P_sf"/>
</dbReference>
<dbReference type="Pfam" id="PF02518">
    <property type="entry name" value="HATPase_c"/>
    <property type="match status" value="1"/>
</dbReference>
<feature type="domain" description="Histidine kinase" evidence="14">
    <location>
        <begin position="221"/>
        <end position="414"/>
    </location>
</feature>
<dbReference type="GeneID" id="88358318"/>
<evidence type="ECO:0000256" key="8">
    <source>
        <dbReference type="ARBA" id="ARBA00022741"/>
    </source>
</evidence>
<keyword evidence="12" id="KW-0902">Two-component regulatory system</keyword>
<accession>A0A291RIL3</accession>
<dbReference type="GO" id="GO:0000155">
    <property type="term" value="F:phosphorelay sensor kinase activity"/>
    <property type="evidence" value="ECO:0007669"/>
    <property type="project" value="InterPro"/>
</dbReference>
<dbReference type="InterPro" id="IPR050428">
    <property type="entry name" value="TCS_sensor_his_kinase"/>
</dbReference>
<keyword evidence="5" id="KW-0597">Phosphoprotein</keyword>
<evidence type="ECO:0000256" key="9">
    <source>
        <dbReference type="ARBA" id="ARBA00022777"/>
    </source>
</evidence>
<dbReference type="RefSeq" id="WP_098694145.1">
    <property type="nucleotide sequence ID" value="NZ_CP023778.1"/>
</dbReference>
<evidence type="ECO:0000256" key="1">
    <source>
        <dbReference type="ARBA" id="ARBA00000085"/>
    </source>
</evidence>
<dbReference type="SUPFAM" id="SSF47384">
    <property type="entry name" value="Homodimeric domain of signal transducing histidine kinase"/>
    <property type="match status" value="1"/>
</dbReference>
<evidence type="ECO:0000313" key="16">
    <source>
        <dbReference type="Proteomes" id="UP000221961"/>
    </source>
</evidence>
<keyword evidence="6" id="KW-0808">Transferase</keyword>
<keyword evidence="10" id="KW-0067">ATP-binding</keyword>
<dbReference type="PANTHER" id="PTHR45436:SF14">
    <property type="entry name" value="SENSOR PROTEIN QSEC"/>
    <property type="match status" value="1"/>
</dbReference>
<gene>
    <name evidence="15" type="ORF">CRH09_12985</name>
</gene>
<dbReference type="SMART" id="SM00387">
    <property type="entry name" value="HATPase_c"/>
    <property type="match status" value="1"/>
</dbReference>
<dbReference type="EC" id="2.7.13.3" evidence="4"/>
<dbReference type="InterPro" id="IPR036890">
    <property type="entry name" value="HATPase_C_sf"/>
</dbReference>
<dbReference type="InterPro" id="IPR003594">
    <property type="entry name" value="HATPase_dom"/>
</dbReference>
<keyword evidence="11" id="KW-1133">Transmembrane helix</keyword>
<dbReference type="Pfam" id="PF00512">
    <property type="entry name" value="HisKA"/>
    <property type="match status" value="1"/>
</dbReference>
<dbReference type="Gene3D" id="1.10.287.130">
    <property type="match status" value="1"/>
</dbReference>
<dbReference type="CDD" id="cd00082">
    <property type="entry name" value="HisKA"/>
    <property type="match status" value="1"/>
</dbReference>
<name>A0A291RIL3_9NOCA</name>
<evidence type="ECO:0000259" key="14">
    <source>
        <dbReference type="PROSITE" id="PS50109"/>
    </source>
</evidence>
<evidence type="ECO:0000256" key="11">
    <source>
        <dbReference type="ARBA" id="ARBA00022989"/>
    </source>
</evidence>
<dbReference type="Gene3D" id="3.30.565.10">
    <property type="entry name" value="Histidine kinase-like ATPase, C-terminal domain"/>
    <property type="match status" value="1"/>
</dbReference>
<proteinExistence type="predicted"/>
<dbReference type="PANTHER" id="PTHR45436">
    <property type="entry name" value="SENSOR HISTIDINE KINASE YKOH"/>
    <property type="match status" value="1"/>
</dbReference>
<evidence type="ECO:0000256" key="10">
    <source>
        <dbReference type="ARBA" id="ARBA00022840"/>
    </source>
</evidence>
<dbReference type="AlphaFoldDB" id="A0A291RIL3"/>
<evidence type="ECO:0000313" key="15">
    <source>
        <dbReference type="EMBL" id="ATL66984.1"/>
    </source>
</evidence>
<organism evidence="15 16">
    <name type="scientific">Nocardia terpenica</name>
    <dbReference type="NCBI Taxonomy" id="455432"/>
    <lineage>
        <taxon>Bacteria</taxon>
        <taxon>Bacillati</taxon>
        <taxon>Actinomycetota</taxon>
        <taxon>Actinomycetes</taxon>
        <taxon>Mycobacteriales</taxon>
        <taxon>Nocardiaceae</taxon>
        <taxon>Nocardia</taxon>
    </lineage>
</organism>
<keyword evidence="13" id="KW-0472">Membrane</keyword>
<evidence type="ECO:0000256" key="13">
    <source>
        <dbReference type="ARBA" id="ARBA00023136"/>
    </source>
</evidence>
<dbReference type="InterPro" id="IPR003661">
    <property type="entry name" value="HisK_dim/P_dom"/>
</dbReference>
<dbReference type="GO" id="GO:0005524">
    <property type="term" value="F:ATP binding"/>
    <property type="evidence" value="ECO:0007669"/>
    <property type="project" value="UniProtKB-KW"/>
</dbReference>
<dbReference type="KEGG" id="ntp:CRH09_12985"/>
<evidence type="ECO:0000256" key="5">
    <source>
        <dbReference type="ARBA" id="ARBA00022553"/>
    </source>
</evidence>
<dbReference type="Proteomes" id="UP000221961">
    <property type="component" value="Chromosome"/>
</dbReference>
<dbReference type="PROSITE" id="PS50109">
    <property type="entry name" value="HIS_KIN"/>
    <property type="match status" value="1"/>
</dbReference>
<evidence type="ECO:0000256" key="3">
    <source>
        <dbReference type="ARBA" id="ARBA00004236"/>
    </source>
</evidence>
<keyword evidence="7" id="KW-0812">Transmembrane</keyword>
<evidence type="ECO:0000256" key="7">
    <source>
        <dbReference type="ARBA" id="ARBA00022692"/>
    </source>
</evidence>
<dbReference type="SMART" id="SM00388">
    <property type="entry name" value="HisKA"/>
    <property type="match status" value="1"/>
</dbReference>